<sequence length="417" mass="45055">MYRGRGSYNRGHGFFDSSSGQNDGVWYAPDMDDDQGYRNHGHMGYSSGYGNRHGHSNKPTNLTVCRHHALLDKCRYGAKCAYSHLFKRVMNMMDIFRGGICSCTVKRASDQSLDLFACGYGPSIKRWKLYGDAGGNIKLSSGSNLVIPMPENYDSSANRFGGRGGPGYNSGPVIHSLVCIEDFLFSGLKTGHICVHHLPSGNSTMLDGHKHPVKSITVIDGIVLSVCESGKINLWTFDNSTGAFNCVNSLLTETRVNCLLEVKQDAARTLWAGGSTINIIELGSLSIAKTIQLPHGAIVRCFKLYGNHVIAGFTDGSVRIYNHLGDEVFATEGQRAAITALEGMEAAGGDSLLIGYKSGLLMAVQLPSFNLLGELSCHFEGPKNSSKGGISSVISLGPKHFMTSGYDGNISIFTWDT</sequence>
<dbReference type="GeneID" id="15803291"/>
<evidence type="ECO:0000259" key="2">
    <source>
        <dbReference type="PROSITE" id="PS50103"/>
    </source>
</evidence>
<dbReference type="STRING" id="1537102.L0AZC2"/>
<dbReference type="Gene3D" id="2.130.10.10">
    <property type="entry name" value="YVTN repeat-like/Quinoprotein amine dehydrogenase"/>
    <property type="match status" value="1"/>
</dbReference>
<keyword evidence="1" id="KW-0863">Zinc-finger</keyword>
<dbReference type="InterPro" id="IPR036322">
    <property type="entry name" value="WD40_repeat_dom_sf"/>
</dbReference>
<feature type="zinc finger region" description="C3H1-type" evidence="1">
    <location>
        <begin position="59"/>
        <end position="87"/>
    </location>
</feature>
<dbReference type="Proteomes" id="UP000031512">
    <property type="component" value="Chromosome 1"/>
</dbReference>
<dbReference type="AlphaFoldDB" id="L0AZC2"/>
<dbReference type="RefSeq" id="XP_004830027.1">
    <property type="nucleotide sequence ID" value="XM_004829970.1"/>
</dbReference>
<keyword evidence="4" id="KW-1185">Reference proteome</keyword>
<dbReference type="InterPro" id="IPR000571">
    <property type="entry name" value="Znf_CCCH"/>
</dbReference>
<feature type="domain" description="C3H1-type" evidence="2">
    <location>
        <begin position="59"/>
        <end position="87"/>
    </location>
</feature>
<dbReference type="VEuPathDB" id="PiroplasmaDB:BEWA_032140"/>
<dbReference type="InterPro" id="IPR015943">
    <property type="entry name" value="WD40/YVTN_repeat-like_dom_sf"/>
</dbReference>
<evidence type="ECO:0000313" key="4">
    <source>
        <dbReference type="Proteomes" id="UP000031512"/>
    </source>
</evidence>
<protein>
    <recommendedName>
        <fullName evidence="2">C3H1-type domain-containing protein</fullName>
    </recommendedName>
</protein>
<name>L0AZC2_THEEQ</name>
<evidence type="ECO:0000256" key="1">
    <source>
        <dbReference type="PROSITE-ProRule" id="PRU00723"/>
    </source>
</evidence>
<keyword evidence="1" id="KW-0479">Metal-binding</keyword>
<dbReference type="OrthoDB" id="369783at2759"/>
<dbReference type="InterPro" id="IPR001680">
    <property type="entry name" value="WD40_rpt"/>
</dbReference>
<evidence type="ECO:0000313" key="3">
    <source>
        <dbReference type="EMBL" id="AFZ80361.1"/>
    </source>
</evidence>
<dbReference type="GO" id="GO:0008270">
    <property type="term" value="F:zinc ion binding"/>
    <property type="evidence" value="ECO:0007669"/>
    <property type="project" value="UniProtKB-KW"/>
</dbReference>
<dbReference type="PROSITE" id="PS50103">
    <property type="entry name" value="ZF_C3H1"/>
    <property type="match status" value="1"/>
</dbReference>
<dbReference type="EMBL" id="CP001669">
    <property type="protein sequence ID" value="AFZ80361.1"/>
    <property type="molecule type" value="Genomic_DNA"/>
</dbReference>
<proteinExistence type="predicted"/>
<dbReference type="KEGG" id="beq:BEWA_032140"/>
<dbReference type="SUPFAM" id="SSF50978">
    <property type="entry name" value="WD40 repeat-like"/>
    <property type="match status" value="1"/>
</dbReference>
<dbReference type="SMART" id="SM00320">
    <property type="entry name" value="WD40"/>
    <property type="match status" value="3"/>
</dbReference>
<gene>
    <name evidence="3" type="ORF">BEWA_032140</name>
</gene>
<keyword evidence="1" id="KW-0862">Zinc</keyword>
<organism evidence="3 4">
    <name type="scientific">Theileria equi strain WA</name>
    <dbReference type="NCBI Taxonomy" id="1537102"/>
    <lineage>
        <taxon>Eukaryota</taxon>
        <taxon>Sar</taxon>
        <taxon>Alveolata</taxon>
        <taxon>Apicomplexa</taxon>
        <taxon>Aconoidasida</taxon>
        <taxon>Piroplasmida</taxon>
        <taxon>Theileriidae</taxon>
        <taxon>Theileria</taxon>
    </lineage>
</organism>
<reference evidence="3 4" key="1">
    <citation type="journal article" date="2012" name="BMC Genomics">
        <title>Comparative genomic analysis and phylogenetic position of Theileria equi.</title>
        <authorList>
            <person name="Kappmeyer L.S."/>
            <person name="Thiagarajan M."/>
            <person name="Herndon D.R."/>
            <person name="Ramsay J.D."/>
            <person name="Caler E."/>
            <person name="Djikeng A."/>
            <person name="Gillespie J.J."/>
            <person name="Lau A.O."/>
            <person name="Roalson E.H."/>
            <person name="Silva J.C."/>
            <person name="Silva M.G."/>
            <person name="Suarez C.E."/>
            <person name="Ueti M.W."/>
            <person name="Nene V.M."/>
            <person name="Mealey R.H."/>
            <person name="Knowles D.P."/>
            <person name="Brayton K.A."/>
        </authorList>
    </citation>
    <scope>NUCLEOTIDE SEQUENCE [LARGE SCALE GENOMIC DNA]</scope>
    <source>
        <strain evidence="3 4">WA</strain>
    </source>
</reference>
<dbReference type="eggNOG" id="ENOG502SS3F">
    <property type="taxonomic scope" value="Eukaryota"/>
</dbReference>
<accession>L0AZC2</accession>